<accession>A0A1X7V965</accession>
<reference evidence="6" key="1">
    <citation type="journal article" date="2010" name="Nature">
        <title>The Amphimedon queenslandica genome and the evolution of animal complexity.</title>
        <authorList>
            <person name="Srivastava M."/>
            <person name="Simakov O."/>
            <person name="Chapman J."/>
            <person name="Fahey B."/>
            <person name="Gauthier M.E."/>
            <person name="Mitros T."/>
            <person name="Richards G.S."/>
            <person name="Conaco C."/>
            <person name="Dacre M."/>
            <person name="Hellsten U."/>
            <person name="Larroux C."/>
            <person name="Putnam N.H."/>
            <person name="Stanke M."/>
            <person name="Adamska M."/>
            <person name="Darling A."/>
            <person name="Degnan S.M."/>
            <person name="Oakley T.H."/>
            <person name="Plachetzki D.C."/>
            <person name="Zhai Y."/>
            <person name="Adamski M."/>
            <person name="Calcino A."/>
            <person name="Cummins S.F."/>
            <person name="Goodstein D.M."/>
            <person name="Harris C."/>
            <person name="Jackson D.J."/>
            <person name="Leys S.P."/>
            <person name="Shu S."/>
            <person name="Woodcroft B.J."/>
            <person name="Vervoort M."/>
            <person name="Kosik K.S."/>
            <person name="Manning G."/>
            <person name="Degnan B.M."/>
            <person name="Rokhsar D.S."/>
        </authorList>
    </citation>
    <scope>NUCLEOTIDE SEQUENCE [LARGE SCALE GENOMIC DNA]</scope>
</reference>
<reference evidence="5" key="2">
    <citation type="submission" date="2017-05" db="UniProtKB">
        <authorList>
            <consortium name="EnsemblMetazoa"/>
        </authorList>
    </citation>
    <scope>IDENTIFICATION</scope>
</reference>
<dbReference type="EnsemblMetazoa" id="XM_011404526.2">
    <property type="protein sequence ID" value="XP_011402828.2"/>
    <property type="gene ID" value="LOC105312132"/>
</dbReference>
<dbReference type="AlphaFoldDB" id="A0A1X7V965"/>
<sequence length="801" mass="77388">MSPQPSLFSLFIVLVSLVVLCKSQAATMGTVSYAAASGGAITVSWSGANLGSGSGQIIYSQCLTGGVTTLMNVNPCPGTTSSCFSSGAGSKTIDGLISGTVYTCRAHIVSGGSSVANHGGGTVTTTSGIPPQPTGSKGTIIAGGITITVACSSAGTESGNTQFNFTATFTPSSGTAEIVVNQMASYTSGASTSWSITGITPGTYTLTVTATNNFGTSSALSLGSVTIPAPATMGTVNYAAASGGGITVSWSGANLGPGSGQVIYSQCLTGGVTTLMNVNSCPGTTSSCFSSGAGSKTISGLISGTVYTCRAHIVSGGSSVANDGGGTVTTTSGIPPQPTGSTGSTVTGGITVTVACSSAGTESGNTQFNFTAIFTPSSGSAETATNQMASYTSGASIDWDITGITPGTYTLTITATNNFGTSSALSLGSVTIPAQNLGTVTASHSGGNIVVRWTGASVHSSATSPTFYSECTTEEDDDLEYTNPCPATTGSCLTSGAGSYTIGPVYTDTTYYCRAALNSSNGANHDVSNDVEVNTTTGIPMAPTGSANADSGEVTLTLSCSAAGTTSGNTSLTFRATFTPSSGTAITESNAIASYTSGNSVTWTIAIADGTYDVSVNAINEFGTSLATSLGSVTVTGSSIASTATGTASTATGTTSTASDATATGTVAPTATGTAATGTDATATGTVAPTATGTAATGTDATATGTDATATGTVAPTATGTAATGTAATGTAATGTAATGTAATATGTALPTALPTVLPSVLPTGSAVSAADTSTMSSMAQLLLLLVALLEVILPLLAVVV</sequence>
<dbReference type="KEGG" id="aqu:105312132"/>
<feature type="chain" id="PRO_5012959753" description="Fibronectin type-III domain-containing protein" evidence="3">
    <location>
        <begin position="26"/>
        <end position="801"/>
    </location>
</feature>
<keyword evidence="2" id="KW-0812">Transmembrane</keyword>
<feature type="signal peptide" evidence="3">
    <location>
        <begin position="1"/>
        <end position="25"/>
    </location>
</feature>
<feature type="domain" description="Fibronectin type-III" evidence="4">
    <location>
        <begin position="539"/>
        <end position="639"/>
    </location>
</feature>
<feature type="transmembrane region" description="Helical" evidence="2">
    <location>
        <begin position="779"/>
        <end position="800"/>
    </location>
</feature>
<protein>
    <recommendedName>
        <fullName evidence="4">Fibronectin type-III domain-containing protein</fullName>
    </recommendedName>
</protein>
<dbReference type="EnsemblMetazoa" id="Aqu2.1.36541_001">
    <property type="protein sequence ID" value="Aqu2.1.36541_001"/>
    <property type="gene ID" value="Aqu2.1.36541"/>
</dbReference>
<dbReference type="PROSITE" id="PS50853">
    <property type="entry name" value="FN3"/>
    <property type="match status" value="1"/>
</dbReference>
<keyword evidence="6" id="KW-1185">Reference proteome</keyword>
<dbReference type="InterPro" id="IPR003961">
    <property type="entry name" value="FN3_dom"/>
</dbReference>
<evidence type="ECO:0000256" key="1">
    <source>
        <dbReference type="SAM" id="MobiDB-lite"/>
    </source>
</evidence>
<keyword evidence="3" id="KW-0732">Signal</keyword>
<dbReference type="SMART" id="SM00060">
    <property type="entry name" value="FN3"/>
    <property type="match status" value="6"/>
</dbReference>
<evidence type="ECO:0000313" key="6">
    <source>
        <dbReference type="Proteomes" id="UP000007879"/>
    </source>
</evidence>
<gene>
    <name evidence="5" type="primary">105312132</name>
</gene>
<proteinExistence type="predicted"/>
<dbReference type="Proteomes" id="UP000007879">
    <property type="component" value="Unassembled WGS sequence"/>
</dbReference>
<dbReference type="InParanoid" id="A0A1X7V965"/>
<keyword evidence="2" id="KW-0472">Membrane</keyword>
<organism evidence="5">
    <name type="scientific">Amphimedon queenslandica</name>
    <name type="common">Sponge</name>
    <dbReference type="NCBI Taxonomy" id="400682"/>
    <lineage>
        <taxon>Eukaryota</taxon>
        <taxon>Metazoa</taxon>
        <taxon>Porifera</taxon>
        <taxon>Demospongiae</taxon>
        <taxon>Heteroscleromorpha</taxon>
        <taxon>Haplosclerida</taxon>
        <taxon>Niphatidae</taxon>
        <taxon>Amphimedon</taxon>
    </lineage>
</organism>
<dbReference type="STRING" id="400682.A0A1X7V965"/>
<feature type="region of interest" description="Disordered" evidence="1">
    <location>
        <begin position="644"/>
        <end position="725"/>
    </location>
</feature>
<evidence type="ECO:0000256" key="2">
    <source>
        <dbReference type="SAM" id="Phobius"/>
    </source>
</evidence>
<evidence type="ECO:0000256" key="3">
    <source>
        <dbReference type="SAM" id="SignalP"/>
    </source>
</evidence>
<evidence type="ECO:0000259" key="4">
    <source>
        <dbReference type="PROSITE" id="PS50853"/>
    </source>
</evidence>
<evidence type="ECO:0000313" key="5">
    <source>
        <dbReference type="EnsemblMetazoa" id="Aqu2.1.36541_001"/>
    </source>
</evidence>
<keyword evidence="2" id="KW-1133">Transmembrane helix</keyword>
<name>A0A1X7V965_AMPQE</name>